<keyword evidence="2" id="KW-1185">Reference proteome</keyword>
<dbReference type="AlphaFoldDB" id="A0A9P1KBY7"/>
<evidence type="ECO:0000313" key="1">
    <source>
        <dbReference type="EMBL" id="CDM92531.1"/>
    </source>
</evidence>
<dbReference type="EMBL" id="FO818640">
    <property type="protein sequence ID" value="CDM92531.1"/>
    <property type="molecule type" value="Genomic_DNA"/>
</dbReference>
<name>A0A9P1KBY7_9CYAN</name>
<gene>
    <name evidence="1" type="ORF">ARTHRO_10204</name>
</gene>
<reference evidence="1 2" key="1">
    <citation type="submission" date="2014-02" db="EMBL/GenBank/DDBJ databases">
        <authorList>
            <person name="Genoscope - CEA"/>
        </authorList>
    </citation>
    <scope>NUCLEOTIDE SEQUENCE [LARGE SCALE GENOMIC DNA]</scope>
    <source>
        <strain evidence="1 2">PCC 8005</strain>
    </source>
</reference>
<sequence length="38" mass="4407">MLLYFVYDCNTEISATVPPKGRNCRTTSGYNPYRQIFS</sequence>
<proteinExistence type="predicted"/>
<evidence type="ECO:0000313" key="2">
    <source>
        <dbReference type="Proteomes" id="UP000032946"/>
    </source>
</evidence>
<organism evidence="1 2">
    <name type="scientific">Limnospira indica PCC 8005</name>
    <dbReference type="NCBI Taxonomy" id="376219"/>
    <lineage>
        <taxon>Bacteria</taxon>
        <taxon>Bacillati</taxon>
        <taxon>Cyanobacteriota</taxon>
        <taxon>Cyanophyceae</taxon>
        <taxon>Oscillatoriophycideae</taxon>
        <taxon>Oscillatoriales</taxon>
        <taxon>Sirenicapillariaceae</taxon>
        <taxon>Limnospira</taxon>
    </lineage>
</organism>
<dbReference type="Proteomes" id="UP000032946">
    <property type="component" value="Chromosome"/>
</dbReference>
<accession>A0A9P1KBY7</accession>
<protein>
    <submittedName>
        <fullName evidence="1">Uncharacterized protein</fullName>
    </submittedName>
</protein>